<proteinExistence type="predicted"/>
<evidence type="ECO:0000256" key="2">
    <source>
        <dbReference type="SAM" id="Phobius"/>
    </source>
</evidence>
<protein>
    <submittedName>
        <fullName evidence="3">Uncharacterized protein</fullName>
    </submittedName>
</protein>
<keyword evidence="4" id="KW-1185">Reference proteome</keyword>
<dbReference type="Proteomes" id="UP000700596">
    <property type="component" value="Unassembled WGS sequence"/>
</dbReference>
<accession>A0A9P9IHU4</accession>
<gene>
    <name evidence="3" type="ORF">B0J11DRAFT_570276</name>
</gene>
<dbReference type="AlphaFoldDB" id="A0A9P9IHU4"/>
<feature type="transmembrane region" description="Helical" evidence="2">
    <location>
        <begin position="241"/>
        <end position="268"/>
    </location>
</feature>
<dbReference type="EMBL" id="JAGMWT010000011">
    <property type="protein sequence ID" value="KAH7119855.1"/>
    <property type="molecule type" value="Genomic_DNA"/>
</dbReference>
<sequence length="360" mass="36764">MVRTRSALRSSRGREQNVAVGAVCGGAVLEMVVDVGEEGGSEGQVVGQLAGGFVLTVPDALTVTLEVTVIEVVDATQEPVYGLPDGPDGPDGPEGPEGPEGQDGVPGGPVTVTPGKVTVDINVEMDVDVTVTVLTGPDVEPPGPLEVDGPPLPDKDTVASDVTVEVVVEVVVIVTTITAGGGTTQLLDAVGPETVTVDVDGGGHPVVERSSELVGEELVDVDPELSRLVNVVPHDINCVRVVVVSVVVVTSPGSVVVVMSPGSVVVLIRPGSVVVATALEVIVIVAVVVEMVVCIGQLGTDGDVEEELDRLLGGIEVEDDDLGVLCVVDTVVELLDEPGVELERLLLLLVELLDAGVVED</sequence>
<name>A0A9P9IHU4_9PLEO</name>
<evidence type="ECO:0000256" key="1">
    <source>
        <dbReference type="SAM" id="MobiDB-lite"/>
    </source>
</evidence>
<feature type="region of interest" description="Disordered" evidence="1">
    <location>
        <begin position="78"/>
        <end position="114"/>
    </location>
</feature>
<comment type="caution">
    <text evidence="3">The sequence shown here is derived from an EMBL/GenBank/DDBJ whole genome shotgun (WGS) entry which is preliminary data.</text>
</comment>
<keyword evidence="2" id="KW-0812">Transmembrane</keyword>
<evidence type="ECO:0000313" key="3">
    <source>
        <dbReference type="EMBL" id="KAH7119855.1"/>
    </source>
</evidence>
<reference evidence="3" key="1">
    <citation type="journal article" date="2021" name="Nat. Commun.">
        <title>Genetic determinants of endophytism in the Arabidopsis root mycobiome.</title>
        <authorList>
            <person name="Mesny F."/>
            <person name="Miyauchi S."/>
            <person name="Thiergart T."/>
            <person name="Pickel B."/>
            <person name="Atanasova L."/>
            <person name="Karlsson M."/>
            <person name="Huettel B."/>
            <person name="Barry K.W."/>
            <person name="Haridas S."/>
            <person name="Chen C."/>
            <person name="Bauer D."/>
            <person name="Andreopoulos W."/>
            <person name="Pangilinan J."/>
            <person name="LaButti K."/>
            <person name="Riley R."/>
            <person name="Lipzen A."/>
            <person name="Clum A."/>
            <person name="Drula E."/>
            <person name="Henrissat B."/>
            <person name="Kohler A."/>
            <person name="Grigoriev I.V."/>
            <person name="Martin F.M."/>
            <person name="Hacquard S."/>
        </authorList>
    </citation>
    <scope>NUCLEOTIDE SEQUENCE</scope>
    <source>
        <strain evidence="3">MPI-CAGE-CH-0243</strain>
    </source>
</reference>
<keyword evidence="2" id="KW-1133">Transmembrane helix</keyword>
<organism evidence="3 4">
    <name type="scientific">Dendryphion nanum</name>
    <dbReference type="NCBI Taxonomy" id="256645"/>
    <lineage>
        <taxon>Eukaryota</taxon>
        <taxon>Fungi</taxon>
        <taxon>Dikarya</taxon>
        <taxon>Ascomycota</taxon>
        <taxon>Pezizomycotina</taxon>
        <taxon>Dothideomycetes</taxon>
        <taxon>Pleosporomycetidae</taxon>
        <taxon>Pleosporales</taxon>
        <taxon>Torulaceae</taxon>
        <taxon>Dendryphion</taxon>
    </lineage>
</organism>
<evidence type="ECO:0000313" key="4">
    <source>
        <dbReference type="Proteomes" id="UP000700596"/>
    </source>
</evidence>
<feature type="transmembrane region" description="Helical" evidence="2">
    <location>
        <begin position="274"/>
        <end position="295"/>
    </location>
</feature>
<keyword evidence="2" id="KW-0472">Membrane</keyword>